<dbReference type="EMBL" id="FBWH01000048">
    <property type="protein sequence ID" value="CUX66636.1"/>
    <property type="molecule type" value="Genomic_DNA"/>
</dbReference>
<dbReference type="RefSeq" id="WP_139786099.1">
    <property type="nucleotide sequence ID" value="NZ_LT009757.1"/>
</dbReference>
<proteinExistence type="predicted"/>
<name>A0ABP2BSM1_9HYPH</name>
<gene>
    <name evidence="2" type="ORF">AGR13a_Lc90460</name>
</gene>
<organism evidence="2 3">
    <name type="scientific">Agrobacterium genomosp. 13 str. CFBP 6927</name>
    <dbReference type="NCBI Taxonomy" id="1183428"/>
    <lineage>
        <taxon>Bacteria</taxon>
        <taxon>Pseudomonadati</taxon>
        <taxon>Pseudomonadota</taxon>
        <taxon>Alphaproteobacteria</taxon>
        <taxon>Hyphomicrobiales</taxon>
        <taxon>Rhizobiaceae</taxon>
        <taxon>Rhizobium/Agrobacterium group</taxon>
        <taxon>Agrobacterium</taxon>
        <taxon>Agrobacterium tumefaciens complex</taxon>
    </lineage>
</organism>
<comment type="caution">
    <text evidence="2">The sequence shown here is derived from an EMBL/GenBank/DDBJ whole genome shotgun (WGS) entry which is preliminary data.</text>
</comment>
<reference evidence="2 3" key="1">
    <citation type="submission" date="2016-01" db="EMBL/GenBank/DDBJ databases">
        <authorList>
            <person name="Regsiter A."/>
            <person name="william w."/>
        </authorList>
    </citation>
    <scope>NUCLEOTIDE SEQUENCE [LARGE SCALE GENOMIC DNA]</scope>
    <source>
        <strain evidence="2 3">CFBP 6927</strain>
    </source>
</reference>
<feature type="compositionally biased region" description="Polar residues" evidence="1">
    <location>
        <begin position="11"/>
        <end position="34"/>
    </location>
</feature>
<keyword evidence="3" id="KW-1185">Reference proteome</keyword>
<evidence type="ECO:0000256" key="1">
    <source>
        <dbReference type="SAM" id="MobiDB-lite"/>
    </source>
</evidence>
<accession>A0ABP2BSM1</accession>
<evidence type="ECO:0000313" key="2">
    <source>
        <dbReference type="EMBL" id="CUX66636.1"/>
    </source>
</evidence>
<feature type="compositionally biased region" description="Basic and acidic residues" evidence="1">
    <location>
        <begin position="1"/>
        <end position="10"/>
    </location>
</feature>
<feature type="region of interest" description="Disordered" evidence="1">
    <location>
        <begin position="1"/>
        <end position="39"/>
    </location>
</feature>
<sequence length="68" mass="7503">MTDKDDRSGTEEQGSSRAISSTDQPTSTTHQARPNSEEVDVASFVKELLVSDKAILDYLKQSETDERA</sequence>
<evidence type="ECO:0008006" key="4">
    <source>
        <dbReference type="Google" id="ProtNLM"/>
    </source>
</evidence>
<protein>
    <recommendedName>
        <fullName evidence="4">Anti-sigma factor NepR domain-containing protein</fullName>
    </recommendedName>
</protein>
<dbReference type="Proteomes" id="UP000191812">
    <property type="component" value="Unassembled WGS sequence"/>
</dbReference>
<evidence type="ECO:0000313" key="3">
    <source>
        <dbReference type="Proteomes" id="UP000191812"/>
    </source>
</evidence>